<dbReference type="GO" id="GO:0016020">
    <property type="term" value="C:membrane"/>
    <property type="evidence" value="ECO:0007669"/>
    <property type="project" value="UniProtKB-SubCell"/>
</dbReference>
<feature type="transmembrane region" description="Helical" evidence="6">
    <location>
        <begin position="71"/>
        <end position="92"/>
    </location>
</feature>
<evidence type="ECO:0000256" key="1">
    <source>
        <dbReference type="ARBA" id="ARBA00004141"/>
    </source>
</evidence>
<dbReference type="InterPro" id="IPR005178">
    <property type="entry name" value="Ostalpha/TMEM184C"/>
</dbReference>
<feature type="transmembrane region" description="Helical" evidence="6">
    <location>
        <begin position="112"/>
        <end position="134"/>
    </location>
</feature>
<feature type="transmembrane region" description="Helical" evidence="6">
    <location>
        <begin position="242"/>
        <end position="266"/>
    </location>
</feature>
<proteinExistence type="evidence at transcript level"/>
<feature type="region of interest" description="Disordered" evidence="5">
    <location>
        <begin position="441"/>
        <end position="498"/>
    </location>
</feature>
<dbReference type="Pfam" id="PF03619">
    <property type="entry name" value="Solute_trans_a"/>
    <property type="match status" value="1"/>
</dbReference>
<dbReference type="PANTHER" id="PTHR23423">
    <property type="entry name" value="ORGANIC SOLUTE TRANSPORTER-RELATED"/>
    <property type="match status" value="1"/>
</dbReference>
<evidence type="ECO:0000256" key="5">
    <source>
        <dbReference type="SAM" id="MobiDB-lite"/>
    </source>
</evidence>
<evidence type="ECO:0000256" key="4">
    <source>
        <dbReference type="ARBA" id="ARBA00023136"/>
    </source>
</evidence>
<evidence type="ECO:0000256" key="2">
    <source>
        <dbReference type="ARBA" id="ARBA00022692"/>
    </source>
</evidence>
<dbReference type="AlphaFoldDB" id="A0A6A7FV86"/>
<evidence type="ECO:0000256" key="6">
    <source>
        <dbReference type="SAM" id="Phobius"/>
    </source>
</evidence>
<reference evidence="7" key="1">
    <citation type="submission" date="2017-11" db="EMBL/GenBank/DDBJ databases">
        <title>The sensing device of the deep-sea amphipod.</title>
        <authorList>
            <person name="Kobayashi H."/>
            <person name="Nagahama T."/>
            <person name="Arai W."/>
            <person name="Sasagawa Y."/>
            <person name="Umeda M."/>
            <person name="Hayashi T."/>
            <person name="Nikaido I."/>
            <person name="Watanabe H."/>
            <person name="Oguri K."/>
            <person name="Kitazato H."/>
            <person name="Fujioka K."/>
            <person name="Kido Y."/>
            <person name="Takami H."/>
        </authorList>
    </citation>
    <scope>NUCLEOTIDE SEQUENCE</scope>
    <source>
        <tissue evidence="7">Whole body</tissue>
    </source>
</reference>
<keyword evidence="3 6" id="KW-1133">Transmembrane helix</keyword>
<dbReference type="SMART" id="SM01417">
    <property type="entry name" value="Solute_trans_a"/>
    <property type="match status" value="1"/>
</dbReference>
<comment type="subcellular location">
    <subcellularLocation>
        <location evidence="1">Membrane</location>
        <topology evidence="1">Multi-pass membrane protein</topology>
    </subcellularLocation>
</comment>
<protein>
    <submittedName>
        <fullName evidence="7">Transmembrane protein 184B-like isoform X4</fullName>
    </submittedName>
</protein>
<name>A0A6A7FV86_9CRUS</name>
<sequence>MVTSIPNMSTTLPSIHDTSSSMSLNSATDAPTAVNSSSMSTVNSILNSTLQHTLNTSEIDGDAPTLAVPKIFLETVGAQAIAGFFVWAALLITCHQMYQHLRCYSHPAEQRWIVRILLFVPIYAFDSWLSLVFFNNDDLYVYFNTVRDCYEAFVIYNFLSLLYEYLGGEGNIMSEIRGKPIKSSCIYGTCCLIGKNYTIGFLRFCKQATLQFCLVKPIMAFVTIILQSFGKYRDGDWSIDGGYLYITIIYNISISLALYGLFLFYYSTKELLKPFDPIIKFFTIKSVIFLSFWQGVCLAILEEAEVIKSLPGLNTGTVSAGYQNLLICVEMFFASVALRYAFPYHIYGDLSGAGPHRSVTMQSISSSLKETMNPKDIMTDAIHNFHPQYQQYTQYSAGDCARPTQVMTHSYDMEELRPELLPPNDTADCGVTATPNGTAAVAPPTASLSLNGTVNTDGGSQHNGKTNNSGYFMTARTGRNSSADGGARGSTSSPSSATAAATAATVASKSTRKNNALKIVNDDDGLSSYSTVSSSAAAAGYGNMPRAAPPPLSSVASVSGTRSATLNAHTNEAFTFDGCTLPSNNTYNNAIGNVRTTNAGSSSSTVGGNVGSYGNGRVNSNLGNKGTAGGTGSSTCTGSGIGMGSSWLCNNTNSVVGSVAQNPEGHDGVSGGLEPVLGCSLPHSVPDDRLTVTQPKHSFVGSPATIAVSVTYPDLDSSSFTFACLDNGAGSAAGKPPFLTSLI</sequence>
<accession>A0A6A7FV86</accession>
<feature type="transmembrane region" description="Helical" evidence="6">
    <location>
        <begin position="212"/>
        <end position="230"/>
    </location>
</feature>
<keyword evidence="4 6" id="KW-0472">Membrane</keyword>
<evidence type="ECO:0000313" key="7">
    <source>
        <dbReference type="EMBL" id="LAC22234.1"/>
    </source>
</evidence>
<organism evidence="7">
    <name type="scientific">Hirondellea gigas</name>
    <dbReference type="NCBI Taxonomy" id="1518452"/>
    <lineage>
        <taxon>Eukaryota</taxon>
        <taxon>Metazoa</taxon>
        <taxon>Ecdysozoa</taxon>
        <taxon>Arthropoda</taxon>
        <taxon>Crustacea</taxon>
        <taxon>Multicrustacea</taxon>
        <taxon>Malacostraca</taxon>
        <taxon>Eumalacostraca</taxon>
        <taxon>Peracarida</taxon>
        <taxon>Amphipoda</taxon>
        <taxon>Amphilochidea</taxon>
        <taxon>Lysianassida</taxon>
        <taxon>Lysianassidira</taxon>
        <taxon>Lysianassoidea</taxon>
        <taxon>Lysianassidae</taxon>
        <taxon>Hirondellea</taxon>
    </lineage>
</organism>
<evidence type="ECO:0000256" key="3">
    <source>
        <dbReference type="ARBA" id="ARBA00022989"/>
    </source>
</evidence>
<feature type="region of interest" description="Disordered" evidence="5">
    <location>
        <begin position="1"/>
        <end position="29"/>
    </location>
</feature>
<dbReference type="EMBL" id="IACT01002980">
    <property type="protein sequence ID" value="LAC22234.1"/>
    <property type="molecule type" value="mRNA"/>
</dbReference>
<feature type="compositionally biased region" description="Polar residues" evidence="5">
    <location>
        <begin position="446"/>
        <end position="483"/>
    </location>
</feature>
<keyword evidence="2 6" id="KW-0812">Transmembrane</keyword>